<feature type="compositionally biased region" description="Basic and acidic residues" evidence="8">
    <location>
        <begin position="848"/>
        <end position="928"/>
    </location>
</feature>
<feature type="region of interest" description="Disordered" evidence="8">
    <location>
        <begin position="440"/>
        <end position="586"/>
    </location>
</feature>
<feature type="compositionally biased region" description="Polar residues" evidence="8">
    <location>
        <begin position="613"/>
        <end position="633"/>
    </location>
</feature>
<dbReference type="PANTHER" id="PTHR13142:SF1">
    <property type="entry name" value="INNER CENTROMERE PROTEIN"/>
    <property type="match status" value="1"/>
</dbReference>
<feature type="compositionally biased region" description="Acidic residues" evidence="8">
    <location>
        <begin position="249"/>
        <end position="266"/>
    </location>
</feature>
<dbReference type="GO" id="GO:0005634">
    <property type="term" value="C:nucleus"/>
    <property type="evidence" value="ECO:0007669"/>
    <property type="project" value="UniProtKB-SubCell"/>
</dbReference>
<dbReference type="Proteomes" id="UP000593566">
    <property type="component" value="Unassembled WGS sequence"/>
</dbReference>
<feature type="compositionally biased region" description="Acidic residues" evidence="8">
    <location>
        <begin position="343"/>
        <end position="354"/>
    </location>
</feature>
<dbReference type="GO" id="GO:0005819">
    <property type="term" value="C:spindle"/>
    <property type="evidence" value="ECO:0007669"/>
    <property type="project" value="UniProtKB-SubCell"/>
</dbReference>
<dbReference type="PANTHER" id="PTHR13142">
    <property type="entry name" value="INNER CENTROMERE PROTEIN"/>
    <property type="match status" value="1"/>
</dbReference>
<evidence type="ECO:0000313" key="10">
    <source>
        <dbReference type="EMBL" id="KAF6224332.1"/>
    </source>
</evidence>
<protein>
    <recommendedName>
        <fullName evidence="9">Inner centromere protein ARK-binding domain-containing protein</fullName>
    </recommendedName>
</protein>
<keyword evidence="7" id="KW-0539">Nucleus</keyword>
<dbReference type="GO" id="GO:0007059">
    <property type="term" value="P:chromosome segregation"/>
    <property type="evidence" value="ECO:0007669"/>
    <property type="project" value="UniProtKB-KW"/>
</dbReference>
<gene>
    <name evidence="10" type="ORF">HO133_010909</name>
</gene>
<evidence type="ECO:0000256" key="7">
    <source>
        <dbReference type="ARBA" id="ARBA00023242"/>
    </source>
</evidence>
<feature type="compositionally biased region" description="Basic and acidic residues" evidence="8">
    <location>
        <begin position="187"/>
        <end position="207"/>
    </location>
</feature>
<feature type="compositionally biased region" description="Polar residues" evidence="8">
    <location>
        <begin position="458"/>
        <end position="471"/>
    </location>
</feature>
<comment type="caution">
    <text evidence="10">The sequence shown here is derived from an EMBL/GenBank/DDBJ whole genome shotgun (WGS) entry which is preliminary data.</text>
</comment>
<keyword evidence="6" id="KW-0206">Cytoskeleton</keyword>
<accession>A0A8H6FDC7</accession>
<sequence>MAAVRSRAQQIGSQQWINDENDQVTQFCTQEAEDFTFSARNEVEWLNEHMAEIFSKNQVNVTEIFKTPGKLRGKTPRTARKRNPLEVREPLTDIFLTNAQRANNPSHQASPTRAAPTFQVAEEPIILVEIEKETKANADSGYHGLPEDDMDTDQGLAVVPSSAETHDTLEEFPPKSPLRGHPNVADQSERHSTTERSFHSAKEEISKGDVTIASPQKNEPPVADVEDPAEPTKAPSPGLAPVPDHVSDDVMETDNLDKDLDEDLVVDESRSPSQGSSPARPLVRKSSLTFAALPAREPLTTKKSIGARASGTSHLDQSKTRGSFLGRFTGGKSLGGSRQPEPDHEDEINDDMDVDKEKPALNREESDGESKMAQLHNKSSTQRLHDRINMLGKSQPARPTKSIPAAAVVTSLNYPELPNPEPQTEMVQQTSFLPLKTVTAPVSNDEDDDDWIQPPQVQPSALNRPQLSKSISVDVMEDIRGKQTIGGQDFGHSRNDEPATKAPSPLRHAQAQRTRSSGQWLSRAATVSQSTPLAEATEGAATKAVRATTASGWNGSTPTDQSTTPLGSPSSRRYVDGPLSASKSKLQSIMKTARGLFSSSAGVSAQARMETLSPLSTRTHGVTHAPSFSNVLRSKSPKGCLNNSVSNTDVRKTRSSTEKEERRKESEARERRRTEEELEKARENEGPELVTQKLVQPQGPQVEAKTKPTRQSPRKTQTHESPKAQPDVVEDDLPSQLMGPPAPHAPTQQSQLQKPSNVRRPIKPAKETAPKPKPQPVAIRVGTLSQRIPLSNAALSSSLQESLPQSQPKQPAVGRMPSNASLQTSASNSSLKSSATSAAPKPKALLAAERKKEQDEREAQRKLDQKREIERKRAVQQEEARRQEQQQREEAERQRERERAAAAEDPKKIAQKQAIEKRRMELNKKEQQQRVPQRPAMDQAPISQYAHATSANRPDMGGARPPSRLHNAPPHPSFPNAHPQNPAKPANKRVFNPDTDDEPPRQVRPQGGPSYQQNDGKRRRTEDEELQEIRVRPTMAPPIRQSGIRKDGHKASIFGSNYTTAPPPAPHHHNAPSLLKTTTASQAYQQHAHQNQMSRPGHHPDIAKYTNGKIPFAEAPNPPQANHKTPLPSKLAPPPAKASPHYQNGENIHLDDIPTESEESDSEDEAEKAKKGANLPEWAQSPQLRQLLMTQDENMDADAVFGPVASPHMEEMFKERHHRFRSRTSSANWAGADRLTEEEIRRDVEARQRLRREGGWTFGL</sequence>
<feature type="compositionally biased region" description="Low complexity" evidence="8">
    <location>
        <begin position="818"/>
        <end position="847"/>
    </location>
</feature>
<feature type="compositionally biased region" description="Polar residues" evidence="8">
    <location>
        <begin position="1075"/>
        <end position="1094"/>
    </location>
</feature>
<keyword evidence="5" id="KW-0159">Chromosome partition</keyword>
<feature type="compositionally biased region" description="Basic and acidic residues" evidence="8">
    <location>
        <begin position="355"/>
        <end position="370"/>
    </location>
</feature>
<dbReference type="InterPro" id="IPR005635">
    <property type="entry name" value="Inner_centromere_prot_ARK-bd"/>
</dbReference>
<feature type="compositionally biased region" description="Basic and acidic residues" evidence="8">
    <location>
        <begin position="649"/>
        <end position="685"/>
    </location>
</feature>
<dbReference type="Gene3D" id="6.10.250.2990">
    <property type="match status" value="1"/>
</dbReference>
<organism evidence="10 11">
    <name type="scientific">Letharia lupina</name>
    <dbReference type="NCBI Taxonomy" id="560253"/>
    <lineage>
        <taxon>Eukaryota</taxon>
        <taxon>Fungi</taxon>
        <taxon>Dikarya</taxon>
        <taxon>Ascomycota</taxon>
        <taxon>Pezizomycotina</taxon>
        <taxon>Lecanoromycetes</taxon>
        <taxon>OSLEUM clade</taxon>
        <taxon>Lecanoromycetidae</taxon>
        <taxon>Lecanorales</taxon>
        <taxon>Lecanorineae</taxon>
        <taxon>Parmeliaceae</taxon>
        <taxon>Letharia</taxon>
    </lineage>
</organism>
<feature type="compositionally biased region" description="Polar residues" evidence="8">
    <location>
        <begin position="511"/>
        <end position="532"/>
    </location>
</feature>
<evidence type="ECO:0000256" key="5">
    <source>
        <dbReference type="ARBA" id="ARBA00022829"/>
    </source>
</evidence>
<dbReference type="RefSeq" id="XP_037153392.1">
    <property type="nucleotide sequence ID" value="XM_037301758.1"/>
</dbReference>
<reference evidence="10 11" key="1">
    <citation type="journal article" date="2020" name="Genomics">
        <title>Complete, high-quality genomes from long-read metagenomic sequencing of two wolf lichen thalli reveals enigmatic genome architecture.</title>
        <authorList>
            <person name="McKenzie S.K."/>
            <person name="Walston R.F."/>
            <person name="Allen J.L."/>
        </authorList>
    </citation>
    <scope>NUCLEOTIDE SEQUENCE [LARGE SCALE GENOMIC DNA]</scope>
    <source>
        <strain evidence="10">WasteWater1</strain>
    </source>
</reference>
<evidence type="ECO:0000256" key="4">
    <source>
        <dbReference type="ARBA" id="ARBA00022490"/>
    </source>
</evidence>
<evidence type="ECO:0000256" key="8">
    <source>
        <dbReference type="SAM" id="MobiDB-lite"/>
    </source>
</evidence>
<name>A0A8H6FDC7_9LECA</name>
<evidence type="ECO:0000259" key="9">
    <source>
        <dbReference type="Pfam" id="PF03941"/>
    </source>
</evidence>
<dbReference type="Pfam" id="PF03941">
    <property type="entry name" value="INCENP_ARK-bind"/>
    <property type="match status" value="1"/>
</dbReference>
<dbReference type="GeneID" id="59339299"/>
<evidence type="ECO:0000256" key="2">
    <source>
        <dbReference type="ARBA" id="ARBA00004186"/>
    </source>
</evidence>
<evidence type="ECO:0000313" key="11">
    <source>
        <dbReference type="Proteomes" id="UP000593566"/>
    </source>
</evidence>
<evidence type="ECO:0000256" key="3">
    <source>
        <dbReference type="ARBA" id="ARBA00010042"/>
    </source>
</evidence>
<feature type="region of interest" description="Disordered" evidence="8">
    <location>
        <begin position="167"/>
        <end position="383"/>
    </location>
</feature>
<evidence type="ECO:0000256" key="6">
    <source>
        <dbReference type="ARBA" id="ARBA00023212"/>
    </source>
</evidence>
<feature type="compositionally biased region" description="Low complexity" evidence="8">
    <location>
        <begin position="789"/>
        <end position="811"/>
    </location>
</feature>
<feature type="region of interest" description="Disordered" evidence="8">
    <location>
        <begin position="612"/>
        <end position="1182"/>
    </location>
</feature>
<feature type="compositionally biased region" description="Polar residues" evidence="8">
    <location>
        <begin position="746"/>
        <end position="756"/>
    </location>
</feature>
<keyword evidence="11" id="KW-1185">Reference proteome</keyword>
<comment type="subcellular location">
    <subcellularLocation>
        <location evidence="2">Cytoplasm</location>
        <location evidence="2">Cytoskeleton</location>
        <location evidence="2">Spindle</location>
    </subcellularLocation>
    <subcellularLocation>
        <location evidence="1">Nucleus</location>
    </subcellularLocation>
</comment>
<feature type="compositionally biased region" description="Acidic residues" evidence="8">
    <location>
        <begin position="1153"/>
        <end position="1166"/>
    </location>
</feature>
<evidence type="ECO:0000256" key="1">
    <source>
        <dbReference type="ARBA" id="ARBA00004123"/>
    </source>
</evidence>
<dbReference type="EMBL" id="JACCJB010000009">
    <property type="protein sequence ID" value="KAF6224332.1"/>
    <property type="molecule type" value="Genomic_DNA"/>
</dbReference>
<comment type="similarity">
    <text evidence="3">Belongs to the INCENP family.</text>
</comment>
<feature type="compositionally biased region" description="Polar residues" evidence="8">
    <location>
        <begin position="548"/>
        <end position="571"/>
    </location>
</feature>
<feature type="domain" description="Inner centromere protein ARK-binding" evidence="9">
    <location>
        <begin position="1153"/>
        <end position="1213"/>
    </location>
</feature>
<proteinExistence type="inferred from homology"/>
<keyword evidence="4" id="KW-0963">Cytoplasm</keyword>
<dbReference type="AlphaFoldDB" id="A0A8H6FDC7"/>